<proteinExistence type="predicted"/>
<reference evidence="1 2" key="1">
    <citation type="journal article" date="2018" name="Front. Plant Sci.">
        <title>Red Clover (Trifolium pratense) and Zigzag Clover (T. medium) - A Picture of Genomic Similarities and Differences.</title>
        <authorList>
            <person name="Dluhosova J."/>
            <person name="Istvanek J."/>
            <person name="Nedelnik J."/>
            <person name="Repkova J."/>
        </authorList>
    </citation>
    <scope>NUCLEOTIDE SEQUENCE [LARGE SCALE GENOMIC DNA]</scope>
    <source>
        <strain evidence="2">cv. 10/8</strain>
        <tissue evidence="1">Leaf</tissue>
    </source>
</reference>
<keyword evidence="2" id="KW-1185">Reference proteome</keyword>
<sequence length="42" mass="4719">MLPYARASHGDVVDCAPQILEIAAVPIRQFWHPLWLKLTSCA</sequence>
<organism evidence="1 2">
    <name type="scientific">Trifolium medium</name>
    <dbReference type="NCBI Taxonomy" id="97028"/>
    <lineage>
        <taxon>Eukaryota</taxon>
        <taxon>Viridiplantae</taxon>
        <taxon>Streptophyta</taxon>
        <taxon>Embryophyta</taxon>
        <taxon>Tracheophyta</taxon>
        <taxon>Spermatophyta</taxon>
        <taxon>Magnoliopsida</taxon>
        <taxon>eudicotyledons</taxon>
        <taxon>Gunneridae</taxon>
        <taxon>Pentapetalae</taxon>
        <taxon>rosids</taxon>
        <taxon>fabids</taxon>
        <taxon>Fabales</taxon>
        <taxon>Fabaceae</taxon>
        <taxon>Papilionoideae</taxon>
        <taxon>50 kb inversion clade</taxon>
        <taxon>NPAAA clade</taxon>
        <taxon>Hologalegina</taxon>
        <taxon>IRL clade</taxon>
        <taxon>Trifolieae</taxon>
        <taxon>Trifolium</taxon>
    </lineage>
</organism>
<dbReference type="EMBL" id="LXQA010293119">
    <property type="protein sequence ID" value="MCI41506.1"/>
    <property type="molecule type" value="Genomic_DNA"/>
</dbReference>
<evidence type="ECO:0000313" key="2">
    <source>
        <dbReference type="Proteomes" id="UP000265520"/>
    </source>
</evidence>
<comment type="caution">
    <text evidence="1">The sequence shown here is derived from an EMBL/GenBank/DDBJ whole genome shotgun (WGS) entry which is preliminary data.</text>
</comment>
<protein>
    <submittedName>
        <fullName evidence="1">Uncharacterized protein</fullName>
    </submittedName>
</protein>
<name>A0A392S0Z2_9FABA</name>
<dbReference type="AlphaFoldDB" id="A0A392S0Z2"/>
<feature type="non-terminal residue" evidence="1">
    <location>
        <position position="42"/>
    </location>
</feature>
<dbReference type="Proteomes" id="UP000265520">
    <property type="component" value="Unassembled WGS sequence"/>
</dbReference>
<accession>A0A392S0Z2</accession>
<evidence type="ECO:0000313" key="1">
    <source>
        <dbReference type="EMBL" id="MCI41506.1"/>
    </source>
</evidence>